<keyword evidence="11" id="KW-0966">Cell projection</keyword>
<keyword evidence="6 7" id="KW-0472">Membrane</keyword>
<dbReference type="InterPro" id="IPR050330">
    <property type="entry name" value="Bact_OuterMem_StrucFunc"/>
</dbReference>
<dbReference type="InterPro" id="IPR025713">
    <property type="entry name" value="MotB-like_N_dom"/>
</dbReference>
<dbReference type="InterPro" id="IPR036737">
    <property type="entry name" value="OmpA-like_sf"/>
</dbReference>
<keyword evidence="11" id="KW-0969">Cilium</keyword>
<dbReference type="EMBL" id="BX842654">
    <property type="protein sequence ID" value="CAE80788.1"/>
    <property type="molecule type" value="Genomic_DNA"/>
</dbReference>
<dbReference type="STRING" id="264462.Bd3020"/>
<dbReference type="GO" id="GO:0005886">
    <property type="term" value="C:plasma membrane"/>
    <property type="evidence" value="ECO:0007669"/>
    <property type="project" value="UniProtKB-SubCell"/>
</dbReference>
<dbReference type="PROSITE" id="PS51123">
    <property type="entry name" value="OMPA_2"/>
    <property type="match status" value="1"/>
</dbReference>
<dbReference type="Pfam" id="PF13677">
    <property type="entry name" value="MotB_plug"/>
    <property type="match status" value="1"/>
</dbReference>
<evidence type="ECO:0000256" key="2">
    <source>
        <dbReference type="ARBA" id="ARBA00008914"/>
    </source>
</evidence>
<dbReference type="PANTHER" id="PTHR30329:SF21">
    <property type="entry name" value="LIPOPROTEIN YIAD-RELATED"/>
    <property type="match status" value="1"/>
</dbReference>
<evidence type="ECO:0000256" key="1">
    <source>
        <dbReference type="ARBA" id="ARBA00004162"/>
    </source>
</evidence>
<dbReference type="GeneID" id="93013882"/>
<name>Q6MIX5_BDEBA</name>
<gene>
    <name evidence="11" type="primary">motB</name>
    <name evidence="11" type="ordered locus">Bd3020</name>
</gene>
<feature type="transmembrane region" description="Helical" evidence="9">
    <location>
        <begin position="27"/>
        <end position="45"/>
    </location>
</feature>
<evidence type="ECO:0000256" key="3">
    <source>
        <dbReference type="ARBA" id="ARBA00022475"/>
    </source>
</evidence>
<sequence>MGERNKRSRVHLEEHEHEMAHDESNWLVSYADMMTLLFGFFVLMYSMSRFDNTKFDLVRKEVAKYFGGNIKEVSAALLAEQKIMNILKGSGDLNGVEIIKDGNNTLLLKFDGEVLFDSGAVEVKETAKPNLRRVVSALRSIEGVNKIAVEGHTDSDAIQSGLVKSNWELSSLRASSVVRYFEESGVDSKLLSAAGFGSSHPLAPEVDKAGVSIPANKVLNRRVVVAVTLDDAEAAYKLQQKQFSKQLTKEEIEHQQREASLQEKMKQAQARYDEAQKRHKEQQEQRRKQQQLDKLQRKIQDLENKAQKYESELNPAATQ</sequence>
<keyword evidence="5 9" id="KW-1133">Transmembrane helix</keyword>
<reference evidence="11 12" key="1">
    <citation type="journal article" date="2004" name="Science">
        <title>A predator unmasked: life cycle of Bdellovibrio bacteriovorus from a genomic perspective.</title>
        <authorList>
            <person name="Rendulic S."/>
            <person name="Jagtap P."/>
            <person name="Rosinus A."/>
            <person name="Eppinger M."/>
            <person name="Baar C."/>
            <person name="Lanz C."/>
            <person name="Keller H."/>
            <person name="Lambert C."/>
            <person name="Evans K.J."/>
            <person name="Goesmann A."/>
            <person name="Meyer F."/>
            <person name="Sockett R.E."/>
            <person name="Schuster S.C."/>
        </authorList>
    </citation>
    <scope>NUCLEOTIDE SEQUENCE [LARGE SCALE GENOMIC DNA]</scope>
    <source>
        <strain evidence="12">ATCC 15356 / DSM 50701 / NCIMB 9529 / HD100</strain>
    </source>
</reference>
<keyword evidence="3" id="KW-1003">Cell membrane</keyword>
<organism evidence="11 12">
    <name type="scientific">Bdellovibrio bacteriovorus (strain ATCC 15356 / DSM 50701 / NCIMB 9529 / HD100)</name>
    <dbReference type="NCBI Taxonomy" id="264462"/>
    <lineage>
        <taxon>Bacteria</taxon>
        <taxon>Pseudomonadati</taxon>
        <taxon>Bdellovibrionota</taxon>
        <taxon>Bdellovibrionia</taxon>
        <taxon>Bdellovibrionales</taxon>
        <taxon>Pseudobdellovibrionaceae</taxon>
        <taxon>Bdellovibrio</taxon>
    </lineage>
</organism>
<dbReference type="RefSeq" id="WP_011165392.1">
    <property type="nucleotide sequence ID" value="NC_005363.1"/>
</dbReference>
<evidence type="ECO:0000256" key="6">
    <source>
        <dbReference type="ARBA" id="ARBA00023136"/>
    </source>
</evidence>
<dbReference type="Proteomes" id="UP000008080">
    <property type="component" value="Chromosome"/>
</dbReference>
<feature type="region of interest" description="Disordered" evidence="8">
    <location>
        <begin position="259"/>
        <end position="319"/>
    </location>
</feature>
<keyword evidence="12" id="KW-1185">Reference proteome</keyword>
<feature type="domain" description="OmpA-like" evidence="10">
    <location>
        <begin position="103"/>
        <end position="231"/>
    </location>
</feature>
<evidence type="ECO:0000256" key="7">
    <source>
        <dbReference type="PROSITE-ProRule" id="PRU00473"/>
    </source>
</evidence>
<comment type="subcellular location">
    <subcellularLocation>
        <location evidence="1">Cell membrane</location>
        <topology evidence="1">Single-pass membrane protein</topology>
    </subcellularLocation>
</comment>
<dbReference type="CDD" id="cd07185">
    <property type="entry name" value="OmpA_C-like"/>
    <property type="match status" value="1"/>
</dbReference>
<dbReference type="Gene3D" id="3.30.1330.60">
    <property type="entry name" value="OmpA-like domain"/>
    <property type="match status" value="1"/>
</dbReference>
<keyword evidence="4 9" id="KW-0812">Transmembrane</keyword>
<dbReference type="SUPFAM" id="SSF103088">
    <property type="entry name" value="OmpA-like"/>
    <property type="match status" value="1"/>
</dbReference>
<evidence type="ECO:0000256" key="5">
    <source>
        <dbReference type="ARBA" id="ARBA00022989"/>
    </source>
</evidence>
<dbReference type="Pfam" id="PF00691">
    <property type="entry name" value="OmpA"/>
    <property type="match status" value="1"/>
</dbReference>
<dbReference type="InterPro" id="IPR006665">
    <property type="entry name" value="OmpA-like"/>
</dbReference>
<dbReference type="HOGENOM" id="CLU_016890_0_0_7"/>
<comment type="similarity">
    <text evidence="2">Belongs to the MotB family.</text>
</comment>
<feature type="compositionally biased region" description="Basic and acidic residues" evidence="8">
    <location>
        <begin position="259"/>
        <end position="311"/>
    </location>
</feature>
<accession>Q6MIX5</accession>
<evidence type="ECO:0000256" key="8">
    <source>
        <dbReference type="SAM" id="MobiDB-lite"/>
    </source>
</evidence>
<evidence type="ECO:0000313" key="11">
    <source>
        <dbReference type="EMBL" id="CAE80788.1"/>
    </source>
</evidence>
<proteinExistence type="inferred from homology"/>
<dbReference type="eggNOG" id="COG1360">
    <property type="taxonomic scope" value="Bacteria"/>
</dbReference>
<evidence type="ECO:0000259" key="10">
    <source>
        <dbReference type="PROSITE" id="PS51123"/>
    </source>
</evidence>
<evidence type="ECO:0000256" key="4">
    <source>
        <dbReference type="ARBA" id="ARBA00022692"/>
    </source>
</evidence>
<dbReference type="AlphaFoldDB" id="Q6MIX5"/>
<evidence type="ECO:0000313" key="12">
    <source>
        <dbReference type="Proteomes" id="UP000008080"/>
    </source>
</evidence>
<evidence type="ECO:0000256" key="9">
    <source>
        <dbReference type="SAM" id="Phobius"/>
    </source>
</evidence>
<keyword evidence="11" id="KW-0282">Flagellum</keyword>
<dbReference type="KEGG" id="bba:Bd3020"/>
<protein>
    <submittedName>
        <fullName evidence="11">Flagellar motor protein MotB</fullName>
    </submittedName>
</protein>
<dbReference type="PANTHER" id="PTHR30329">
    <property type="entry name" value="STATOR ELEMENT OF FLAGELLAR MOTOR COMPLEX"/>
    <property type="match status" value="1"/>
</dbReference>